<evidence type="ECO:0000313" key="2">
    <source>
        <dbReference type="Proteomes" id="UP000294656"/>
    </source>
</evidence>
<dbReference type="Pfam" id="PF09839">
    <property type="entry name" value="DUF2066"/>
    <property type="match status" value="1"/>
</dbReference>
<dbReference type="EMBL" id="SNXC01000009">
    <property type="protein sequence ID" value="TDO99697.1"/>
    <property type="molecule type" value="Genomic_DNA"/>
</dbReference>
<evidence type="ECO:0000313" key="1">
    <source>
        <dbReference type="EMBL" id="TDO99697.1"/>
    </source>
</evidence>
<dbReference type="Proteomes" id="UP000294656">
    <property type="component" value="Unassembled WGS sequence"/>
</dbReference>
<keyword evidence="2" id="KW-1185">Reference proteome</keyword>
<dbReference type="RefSeq" id="WP_133502537.1">
    <property type="nucleotide sequence ID" value="NZ_SNXC01000009.1"/>
</dbReference>
<dbReference type="OrthoDB" id="6195299at2"/>
<organism evidence="1 2">
    <name type="scientific">Marinomonas balearica</name>
    <dbReference type="NCBI Taxonomy" id="491947"/>
    <lineage>
        <taxon>Bacteria</taxon>
        <taxon>Pseudomonadati</taxon>
        <taxon>Pseudomonadota</taxon>
        <taxon>Gammaproteobacteria</taxon>
        <taxon>Oceanospirillales</taxon>
        <taxon>Oceanospirillaceae</taxon>
        <taxon>Marinomonas</taxon>
    </lineage>
</organism>
<dbReference type="InterPro" id="IPR018642">
    <property type="entry name" value="DUF2066"/>
</dbReference>
<sequence length="361" mass="39152">MFLKLILSFFVLFNIGYAFAAPIANLYKEEVVLPSSLSEEMLLSAAFSKSIEKVLVRVSGRADRIEGDLLVRAQKEAPAWVSQHSIVDLTELKSFGEEMLPAKQVSVTYYPQSIDRFLSDHALPVWGDNRPTVLLWLVEDHAGARSMSGASSPSALLQSISTLGKEVGLSIYAPLLDDIDNGALSAGDAWGFFEDTIRSASLRYETDTVLVVRMSEYSGAVSAQANLLFPSEQLEELPISAKRESEVASDVVLNLARAFSNRYASIQGVDADNVTLLSVDGVKTFDAIKQIERYLNSIGVVNGAQVDAIDGTNVSFKVTVNGSKQKLRDSIALENIISRVSVGALEPGANTIEFYKFNGAG</sequence>
<evidence type="ECO:0008006" key="3">
    <source>
        <dbReference type="Google" id="ProtNLM"/>
    </source>
</evidence>
<name>A0A4R6MDC3_9GAMM</name>
<comment type="caution">
    <text evidence="1">The sequence shown here is derived from an EMBL/GenBank/DDBJ whole genome shotgun (WGS) entry which is preliminary data.</text>
</comment>
<reference evidence="1 2" key="1">
    <citation type="submission" date="2019-03" db="EMBL/GenBank/DDBJ databases">
        <title>Genomic Encyclopedia of Type Strains, Phase III (KMG-III): the genomes of soil and plant-associated and newly described type strains.</title>
        <authorList>
            <person name="Whitman W."/>
        </authorList>
    </citation>
    <scope>NUCLEOTIDE SEQUENCE [LARGE SCALE GENOMIC DNA]</scope>
    <source>
        <strain evidence="1 2">CECT 7378</strain>
    </source>
</reference>
<dbReference type="AlphaFoldDB" id="A0A4R6MDC3"/>
<protein>
    <recommendedName>
        <fullName evidence="3">DUF2066 domain-containing protein</fullName>
    </recommendedName>
</protein>
<gene>
    <name evidence="1" type="ORF">DFP79_0684</name>
</gene>
<proteinExistence type="predicted"/>
<accession>A0A4R6MDC3</accession>